<accession>A0A0U1R0V5</accession>
<dbReference type="EMBL" id="CP000720">
    <property type="protein sequence ID" value="ABS48778.1"/>
    <property type="molecule type" value="Genomic_DNA"/>
</dbReference>
<dbReference type="HOGENOM" id="CLU_3350695_0_0_6"/>
<name>A0A0U1R0V5_YERP3</name>
<dbReference type="KEGG" id="ypi:YpsIP31758_2727"/>
<protein>
    <submittedName>
        <fullName evidence="1">Uncharacterized protein</fullName>
    </submittedName>
</protein>
<dbReference type="AlphaFoldDB" id="A0A0U1R0V5"/>
<organism evidence="1 2">
    <name type="scientific">Yersinia pseudotuberculosis serotype O:1b (strain IP 31758)</name>
    <dbReference type="NCBI Taxonomy" id="349747"/>
    <lineage>
        <taxon>Bacteria</taxon>
        <taxon>Pseudomonadati</taxon>
        <taxon>Pseudomonadota</taxon>
        <taxon>Gammaproteobacteria</taxon>
        <taxon>Enterobacterales</taxon>
        <taxon>Yersiniaceae</taxon>
        <taxon>Yersinia</taxon>
    </lineage>
</organism>
<sequence length="37" mass="4096">MIIQNNMNNQFNISITGGYYVASGEKDKRLSSSDGNK</sequence>
<evidence type="ECO:0000313" key="2">
    <source>
        <dbReference type="Proteomes" id="UP000002412"/>
    </source>
</evidence>
<dbReference type="Proteomes" id="UP000002412">
    <property type="component" value="Chromosome"/>
</dbReference>
<evidence type="ECO:0000313" key="1">
    <source>
        <dbReference type="EMBL" id="ABS48778.1"/>
    </source>
</evidence>
<gene>
    <name evidence="1" type="ordered locus">YpsIP31758_2727</name>
</gene>
<proteinExistence type="predicted"/>
<reference evidence="1 2" key="1">
    <citation type="journal article" date="2007" name="PLoS Genet.">
        <title>The complete genome sequence of Yersinia pseudotuberculosis IP31758, the causative agent of Far East scarlet-like fever.</title>
        <authorList>
            <person name="Eppinger M."/>
            <person name="Rosovitz M.J."/>
            <person name="Fricke W.F."/>
            <person name="Rasko D.A."/>
            <person name="Kokorina G."/>
            <person name="Fayolle C."/>
            <person name="Lindler L.E."/>
            <person name="Carniel E."/>
            <person name="Ravel J."/>
        </authorList>
    </citation>
    <scope>NUCLEOTIDE SEQUENCE [LARGE SCALE GENOMIC DNA]</scope>
    <source>
        <strain evidence="1 2">IP 31758</strain>
    </source>
</reference>